<dbReference type="GO" id="GO:0007417">
    <property type="term" value="P:central nervous system development"/>
    <property type="evidence" value="ECO:0007669"/>
    <property type="project" value="Ensembl"/>
</dbReference>
<dbReference type="Pfam" id="PF00082">
    <property type="entry name" value="Peptidase_S8"/>
    <property type="match status" value="1"/>
</dbReference>
<dbReference type="Gene3D" id="3.40.50.200">
    <property type="entry name" value="Peptidase S8/S53 domain"/>
    <property type="match status" value="1"/>
</dbReference>
<keyword evidence="2 4" id="KW-0645">Protease</keyword>
<dbReference type="PANTHER" id="PTHR43806">
    <property type="entry name" value="PEPTIDASE S8"/>
    <property type="match status" value="1"/>
</dbReference>
<dbReference type="OMA" id="GRMGVAN"/>
<dbReference type="InterPro" id="IPR037045">
    <property type="entry name" value="S8pro/Inhibitor_I9_sf"/>
</dbReference>
<evidence type="ECO:0000256" key="4">
    <source>
        <dbReference type="PROSITE-ProRule" id="PRU01240"/>
    </source>
</evidence>
<keyword evidence="4" id="KW-0378">Hydrolase</keyword>
<evidence type="ECO:0000313" key="6">
    <source>
        <dbReference type="Ensembl" id="ENSHCOP00000013661.1"/>
    </source>
</evidence>
<evidence type="ECO:0000256" key="1">
    <source>
        <dbReference type="ARBA" id="ARBA00011073"/>
    </source>
</evidence>
<dbReference type="Proteomes" id="UP000264820">
    <property type="component" value="Unplaced"/>
</dbReference>
<dbReference type="GO" id="GO:0022008">
    <property type="term" value="P:neurogenesis"/>
    <property type="evidence" value="ECO:0007669"/>
    <property type="project" value="Ensembl"/>
</dbReference>
<evidence type="ECO:0000256" key="2">
    <source>
        <dbReference type="ARBA" id="ARBA00022670"/>
    </source>
</evidence>
<reference evidence="6" key="1">
    <citation type="submission" date="2025-08" db="UniProtKB">
        <authorList>
            <consortium name="Ensembl"/>
        </authorList>
    </citation>
    <scope>IDENTIFICATION</scope>
</reference>
<feature type="active site" description="Charge relay system" evidence="4">
    <location>
        <position position="205"/>
    </location>
</feature>
<comment type="similarity">
    <text evidence="1 4">Belongs to the peptidase S8 family.</text>
</comment>
<feature type="active site" description="Charge relay system" evidence="4">
    <location>
        <position position="239"/>
    </location>
</feature>
<dbReference type="InterPro" id="IPR000209">
    <property type="entry name" value="Peptidase_S8/S53_dom"/>
</dbReference>
<keyword evidence="7" id="KW-1185">Reference proteome</keyword>
<dbReference type="InterPro" id="IPR050131">
    <property type="entry name" value="Peptidase_S8_subtilisin-like"/>
</dbReference>
<dbReference type="STRING" id="109280.ENSHCOP00000013661"/>
<dbReference type="Gene3D" id="3.30.70.80">
    <property type="entry name" value="Peptidase S8 propeptide/proteinase inhibitor I9"/>
    <property type="match status" value="1"/>
</dbReference>
<dbReference type="PROSITE" id="PS51892">
    <property type="entry name" value="SUBTILASE"/>
    <property type="match status" value="1"/>
</dbReference>
<feature type="active site" description="Charge relay system" evidence="4">
    <location>
        <position position="396"/>
    </location>
</feature>
<accession>A0A3Q2Y7Q6</accession>
<dbReference type="GO" id="GO:0005615">
    <property type="term" value="C:extracellular space"/>
    <property type="evidence" value="ECO:0007669"/>
    <property type="project" value="TreeGrafter"/>
</dbReference>
<dbReference type="GO" id="GO:0006508">
    <property type="term" value="P:proteolysis"/>
    <property type="evidence" value="ECO:0007669"/>
    <property type="project" value="UniProtKB-KW"/>
</dbReference>
<protein>
    <submittedName>
        <fullName evidence="6">Proprotein convertase subtilisin/kexin type 9</fullName>
    </submittedName>
</protein>
<evidence type="ECO:0000313" key="7">
    <source>
        <dbReference type="Proteomes" id="UP000264820"/>
    </source>
</evidence>
<dbReference type="GO" id="GO:0004252">
    <property type="term" value="F:serine-type endopeptidase activity"/>
    <property type="evidence" value="ECO:0007669"/>
    <property type="project" value="UniProtKB-UniRule"/>
</dbReference>
<dbReference type="Ensembl" id="ENSHCOT00000021058.1">
    <property type="protein sequence ID" value="ENSHCOP00000013661.1"/>
    <property type="gene ID" value="ENSHCOG00000016871.1"/>
</dbReference>
<evidence type="ECO:0000259" key="5">
    <source>
        <dbReference type="Pfam" id="PF00082"/>
    </source>
</evidence>
<evidence type="ECO:0000256" key="3">
    <source>
        <dbReference type="ARBA" id="ARBA00022825"/>
    </source>
</evidence>
<dbReference type="GeneTree" id="ENSGT00490000043472"/>
<dbReference type="AlphaFoldDB" id="A0A3Q2Y7Q6"/>
<proteinExistence type="inferred from homology"/>
<dbReference type="PANTHER" id="PTHR43806:SF60">
    <property type="entry name" value="PROPROTEIN CONVERTASE SUBTILISIN_KEXIN TYPE 9"/>
    <property type="match status" value="1"/>
</dbReference>
<reference evidence="6" key="2">
    <citation type="submission" date="2025-09" db="UniProtKB">
        <authorList>
            <consortium name="Ensembl"/>
        </authorList>
    </citation>
    <scope>IDENTIFICATION</scope>
</reference>
<dbReference type="FunFam" id="3.40.50.200:FF:000016">
    <property type="entry name" value="Proprotein convertase subtilisin/kexin type 9"/>
    <property type="match status" value="1"/>
</dbReference>
<feature type="domain" description="Peptidase S8/S53" evidence="5">
    <location>
        <begin position="203"/>
        <end position="404"/>
    </location>
</feature>
<name>A0A3Q2Y7Q6_HIPCM</name>
<dbReference type="SUPFAM" id="SSF52743">
    <property type="entry name" value="Subtilisin-like"/>
    <property type="match status" value="1"/>
</dbReference>
<keyword evidence="3 4" id="KW-0720">Serine protease</keyword>
<organism evidence="6 7">
    <name type="scientific">Hippocampus comes</name>
    <name type="common">Tiger tail seahorse</name>
    <dbReference type="NCBI Taxonomy" id="109280"/>
    <lineage>
        <taxon>Eukaryota</taxon>
        <taxon>Metazoa</taxon>
        <taxon>Chordata</taxon>
        <taxon>Craniata</taxon>
        <taxon>Vertebrata</taxon>
        <taxon>Euteleostomi</taxon>
        <taxon>Actinopterygii</taxon>
        <taxon>Neopterygii</taxon>
        <taxon>Teleostei</taxon>
        <taxon>Neoteleostei</taxon>
        <taxon>Acanthomorphata</taxon>
        <taxon>Syngnathiaria</taxon>
        <taxon>Syngnathiformes</taxon>
        <taxon>Syngnathoidei</taxon>
        <taxon>Syngnathidae</taxon>
        <taxon>Hippocampus</taxon>
    </lineage>
</organism>
<dbReference type="InterPro" id="IPR036852">
    <property type="entry name" value="Peptidase_S8/S53_dom_sf"/>
</dbReference>
<sequence>MMIYYYYILIFKLSLLLLLLLGIISKVAQVSVRHIGEYSKGKYRSLYGKDVVLKISHYYNYSQEYNVYNDENINCKTLLHVLYEIKCHKWTLTVTSSKVAWRVPGRYMVILHGEGDVHRNIRKLRTTAARRGHQVEVLRTFFFFSGALRGFLVKMSSDVIQLALKLPHVQYVEEDSFIFAQSAPWSLHKDLHEHDGGMMEVYLMDGSIRASHRELKGRVVATDFNEIPEEDEASRCSAHSTHVASVVSGTDSGVARGAGIHLVRVLNCHGKGSVSGALAGLEYIRSTVNRSPVVVLLPFVGAFSRSLNVASRKLVASGAVVVAAAGNYKDDACFYSPASEPEVITVGAVDVSNRRVALGSGGTNFGRCVNLFAPGDDIISASSECDTCFTARSGTSQAAAHVAEEVLTKQHSEGVGGLLFFFFFKVTLQHTHITLGSGVGPRRANMELSSLPPSPKHTRTSELPITGLHTCVYY</sequence>